<keyword evidence="2" id="KW-1185">Reference proteome</keyword>
<sequence length="113" mass="12505">PLWKPALNKPCCTIANIAGKAYVAAGQAASVLHSMDVVQVFQTKMLRHLDEWGPHPEIIRELRCTTDLALQATEITAQSTDRTMGSLVVLEKHLWLKLMEMKDAEKAALLNAP</sequence>
<comment type="caution">
    <text evidence="1">The sequence shown here is derived from an EMBL/GenBank/DDBJ whole genome shotgun (WGS) entry which is preliminary data.</text>
</comment>
<feature type="non-terminal residue" evidence="1">
    <location>
        <position position="113"/>
    </location>
</feature>
<dbReference type="Proteomes" id="UP001529510">
    <property type="component" value="Unassembled WGS sequence"/>
</dbReference>
<organism evidence="1 2">
    <name type="scientific">Cirrhinus mrigala</name>
    <name type="common">Mrigala</name>
    <dbReference type="NCBI Taxonomy" id="683832"/>
    <lineage>
        <taxon>Eukaryota</taxon>
        <taxon>Metazoa</taxon>
        <taxon>Chordata</taxon>
        <taxon>Craniata</taxon>
        <taxon>Vertebrata</taxon>
        <taxon>Euteleostomi</taxon>
        <taxon>Actinopterygii</taxon>
        <taxon>Neopterygii</taxon>
        <taxon>Teleostei</taxon>
        <taxon>Ostariophysi</taxon>
        <taxon>Cypriniformes</taxon>
        <taxon>Cyprinidae</taxon>
        <taxon>Labeoninae</taxon>
        <taxon>Labeonini</taxon>
        <taxon>Cirrhinus</taxon>
    </lineage>
</organism>
<gene>
    <name evidence="1" type="ORF">M9458_037896</name>
</gene>
<reference evidence="1 2" key="1">
    <citation type="submission" date="2024-05" db="EMBL/GenBank/DDBJ databases">
        <title>Genome sequencing and assembly of Indian major carp, Cirrhinus mrigala (Hamilton, 1822).</title>
        <authorList>
            <person name="Mohindra V."/>
            <person name="Chowdhury L.M."/>
            <person name="Lal K."/>
            <person name="Jena J.K."/>
        </authorList>
    </citation>
    <scope>NUCLEOTIDE SEQUENCE [LARGE SCALE GENOMIC DNA]</scope>
    <source>
        <strain evidence="1">CM1030</strain>
        <tissue evidence="1">Blood</tissue>
    </source>
</reference>
<accession>A0ABD0NW35</accession>
<name>A0ABD0NW35_CIRMR</name>
<dbReference type="Gene3D" id="1.10.287.3160">
    <property type="match status" value="1"/>
</dbReference>
<protein>
    <submittedName>
        <fullName evidence="1">Uncharacterized protein</fullName>
    </submittedName>
</protein>
<dbReference type="EMBL" id="JAMKFB020000019">
    <property type="protein sequence ID" value="KAL0166052.1"/>
    <property type="molecule type" value="Genomic_DNA"/>
</dbReference>
<proteinExistence type="predicted"/>
<evidence type="ECO:0000313" key="1">
    <source>
        <dbReference type="EMBL" id="KAL0166052.1"/>
    </source>
</evidence>
<evidence type="ECO:0000313" key="2">
    <source>
        <dbReference type="Proteomes" id="UP001529510"/>
    </source>
</evidence>
<dbReference type="AlphaFoldDB" id="A0ABD0NW35"/>
<feature type="non-terminal residue" evidence="1">
    <location>
        <position position="1"/>
    </location>
</feature>